<keyword evidence="3 9" id="KW-1133">Transmembrane helix</keyword>
<dbReference type="PRINTS" id="PR00237">
    <property type="entry name" value="GPCRRHODOPSN"/>
</dbReference>
<proteinExistence type="inferred from homology"/>
<evidence type="ECO:0000256" key="3">
    <source>
        <dbReference type="ARBA" id="ARBA00022989"/>
    </source>
</evidence>
<feature type="transmembrane region" description="Helical" evidence="9">
    <location>
        <begin position="272"/>
        <end position="294"/>
    </location>
</feature>
<evidence type="ECO:0000256" key="2">
    <source>
        <dbReference type="ARBA" id="ARBA00022692"/>
    </source>
</evidence>
<feature type="transmembrane region" description="Helical" evidence="9">
    <location>
        <begin position="143"/>
        <end position="162"/>
    </location>
</feature>
<organism evidence="11 12">
    <name type="scientific">Nematostella vectensis</name>
    <name type="common">Starlet sea anemone</name>
    <dbReference type="NCBI Taxonomy" id="45351"/>
    <lineage>
        <taxon>Eukaryota</taxon>
        <taxon>Metazoa</taxon>
        <taxon>Cnidaria</taxon>
        <taxon>Anthozoa</taxon>
        <taxon>Hexacorallia</taxon>
        <taxon>Actiniaria</taxon>
        <taxon>Edwardsiidae</taxon>
        <taxon>Nematostella</taxon>
    </lineage>
</organism>
<dbReference type="Pfam" id="PF00001">
    <property type="entry name" value="7tm_1"/>
    <property type="match status" value="1"/>
</dbReference>
<dbReference type="eggNOG" id="KOG4219">
    <property type="taxonomic scope" value="Eukaryota"/>
</dbReference>
<keyword evidence="6 8" id="KW-0675">Receptor</keyword>
<protein>
    <recommendedName>
        <fullName evidence="10">G-protein coupled receptors family 1 profile domain-containing protein</fullName>
    </recommendedName>
</protein>
<dbReference type="InterPro" id="IPR000276">
    <property type="entry name" value="GPCR_Rhodpsn"/>
</dbReference>
<comment type="similarity">
    <text evidence="8">Belongs to the G-protein coupled receptor 1 family.</text>
</comment>
<dbReference type="HOGENOM" id="CLU_892265_0_0_1"/>
<dbReference type="OMA" id="ITHLCIV"/>
<evidence type="ECO:0000256" key="1">
    <source>
        <dbReference type="ARBA" id="ARBA00004141"/>
    </source>
</evidence>
<accession>A7S7W2</accession>
<reference evidence="11 12" key="1">
    <citation type="journal article" date="2007" name="Science">
        <title>Sea anemone genome reveals ancestral eumetazoan gene repertoire and genomic organization.</title>
        <authorList>
            <person name="Putnam N.H."/>
            <person name="Srivastava M."/>
            <person name="Hellsten U."/>
            <person name="Dirks B."/>
            <person name="Chapman J."/>
            <person name="Salamov A."/>
            <person name="Terry A."/>
            <person name="Shapiro H."/>
            <person name="Lindquist E."/>
            <person name="Kapitonov V.V."/>
            <person name="Jurka J."/>
            <person name="Genikhovich G."/>
            <person name="Grigoriev I.V."/>
            <person name="Lucas S.M."/>
            <person name="Steele R.E."/>
            <person name="Finnerty J.R."/>
            <person name="Technau U."/>
            <person name="Martindale M.Q."/>
            <person name="Rokhsar D.S."/>
        </authorList>
    </citation>
    <scope>NUCLEOTIDE SEQUENCE [LARGE SCALE GENOMIC DNA]</scope>
    <source>
        <strain evidence="12">CH2 X CH6</strain>
    </source>
</reference>
<dbReference type="PROSITE" id="PS00237">
    <property type="entry name" value="G_PROTEIN_RECEP_F1_1"/>
    <property type="match status" value="1"/>
</dbReference>
<dbReference type="PROSITE" id="PS50262">
    <property type="entry name" value="G_PROTEIN_RECEP_F1_2"/>
    <property type="match status" value="1"/>
</dbReference>
<dbReference type="KEGG" id="nve:5511843"/>
<keyword evidence="2 8" id="KW-0812">Transmembrane</keyword>
<dbReference type="PANTHER" id="PTHR24243:SF208">
    <property type="entry name" value="PYROKININ-1 RECEPTOR"/>
    <property type="match status" value="1"/>
</dbReference>
<dbReference type="SUPFAM" id="SSF81321">
    <property type="entry name" value="Family A G protein-coupled receptor-like"/>
    <property type="match status" value="1"/>
</dbReference>
<dbReference type="STRING" id="45351.A7S7W2"/>
<keyword evidence="5 9" id="KW-0472">Membrane</keyword>
<feature type="transmembrane region" description="Helical" evidence="9">
    <location>
        <begin position="239"/>
        <end position="260"/>
    </location>
</feature>
<evidence type="ECO:0000313" key="11">
    <source>
        <dbReference type="EMBL" id="EDO40145.1"/>
    </source>
</evidence>
<evidence type="ECO:0000256" key="5">
    <source>
        <dbReference type="ARBA" id="ARBA00023136"/>
    </source>
</evidence>
<dbReference type="AlphaFoldDB" id="A7S7W2"/>
<evidence type="ECO:0000313" key="12">
    <source>
        <dbReference type="Proteomes" id="UP000001593"/>
    </source>
</evidence>
<keyword evidence="7 8" id="KW-0807">Transducer</keyword>
<dbReference type="PANTHER" id="PTHR24243">
    <property type="entry name" value="G-PROTEIN COUPLED RECEPTOR"/>
    <property type="match status" value="1"/>
</dbReference>
<dbReference type="GO" id="GO:0016020">
    <property type="term" value="C:membrane"/>
    <property type="evidence" value="ECO:0007669"/>
    <property type="project" value="UniProtKB-SubCell"/>
</dbReference>
<dbReference type="PhylomeDB" id="A7S7W2"/>
<sequence>MWNNSSSAVSVNSPLFTTHDSIYILVMLVLSAILFVTGIVLNVLVCFVMIRSKRHKKTLSNLFITHLAITDIIFRLSTPGLVYNMIRPLDTISKWDHVICVLSSLVFQICCTATFASLSIIALDRYLHIIYPLKALKRKPKPWLVVLFLWMYSLIASAMYIVTLKILKNQVDGMGETSCDIENDVLGSITIIVYVTLTFIVPVVTMTFAYTSIFVTLSRRCRSGFAANATKAKIRSARMLVLVVSNMIICWGPLMFHSLLVKIGVSGYDKRVSLLVFIATITLQFMASVINPILYSLYNKAFKDDLQAVCCC</sequence>
<feature type="transmembrane region" description="Helical" evidence="9">
    <location>
        <begin position="22"/>
        <end position="50"/>
    </location>
</feature>
<name>A7S7W2_NEMVE</name>
<dbReference type="GO" id="GO:0004930">
    <property type="term" value="F:G protein-coupled receptor activity"/>
    <property type="evidence" value="ECO:0007669"/>
    <property type="project" value="UniProtKB-KW"/>
</dbReference>
<keyword evidence="4 8" id="KW-0297">G-protein coupled receptor</keyword>
<comment type="subcellular location">
    <subcellularLocation>
        <location evidence="1">Membrane</location>
        <topology evidence="1">Multi-pass membrane protein</topology>
    </subcellularLocation>
</comment>
<dbReference type="EMBL" id="DS469595">
    <property type="protein sequence ID" value="EDO40145.1"/>
    <property type="molecule type" value="Genomic_DNA"/>
</dbReference>
<dbReference type="OrthoDB" id="5987635at2759"/>
<feature type="transmembrane region" description="Helical" evidence="9">
    <location>
        <begin position="98"/>
        <end position="123"/>
    </location>
</feature>
<evidence type="ECO:0000256" key="4">
    <source>
        <dbReference type="ARBA" id="ARBA00023040"/>
    </source>
</evidence>
<feature type="transmembrane region" description="Helical" evidence="9">
    <location>
        <begin position="191"/>
        <end position="218"/>
    </location>
</feature>
<dbReference type="Proteomes" id="UP000001593">
    <property type="component" value="Unassembled WGS sequence"/>
</dbReference>
<feature type="domain" description="G-protein coupled receptors family 1 profile" evidence="10">
    <location>
        <begin position="41"/>
        <end position="295"/>
    </location>
</feature>
<evidence type="ECO:0000256" key="7">
    <source>
        <dbReference type="ARBA" id="ARBA00023224"/>
    </source>
</evidence>
<dbReference type="Gene3D" id="1.20.1070.10">
    <property type="entry name" value="Rhodopsin 7-helix transmembrane proteins"/>
    <property type="match status" value="1"/>
</dbReference>
<dbReference type="InterPro" id="IPR017452">
    <property type="entry name" value="GPCR_Rhodpsn_7TM"/>
</dbReference>
<feature type="transmembrane region" description="Helical" evidence="9">
    <location>
        <begin position="62"/>
        <end position="86"/>
    </location>
</feature>
<dbReference type="InParanoid" id="A7S7W2"/>
<evidence type="ECO:0000256" key="8">
    <source>
        <dbReference type="RuleBase" id="RU000688"/>
    </source>
</evidence>
<evidence type="ECO:0000256" key="6">
    <source>
        <dbReference type="ARBA" id="ARBA00023170"/>
    </source>
</evidence>
<evidence type="ECO:0000256" key="9">
    <source>
        <dbReference type="SAM" id="Phobius"/>
    </source>
</evidence>
<keyword evidence="12" id="KW-1185">Reference proteome</keyword>
<evidence type="ECO:0000259" key="10">
    <source>
        <dbReference type="PROSITE" id="PS50262"/>
    </source>
</evidence>
<gene>
    <name evidence="11" type="ORF">NEMVEDRAFT_v1g208149</name>
</gene>
<dbReference type="CDD" id="cd00637">
    <property type="entry name" value="7tm_classA_rhodopsin-like"/>
    <property type="match status" value="1"/>
</dbReference>